<dbReference type="Proteomes" id="UP000677228">
    <property type="component" value="Unassembled WGS sequence"/>
</dbReference>
<comment type="caution">
    <text evidence="2">The sequence shown here is derived from an EMBL/GenBank/DDBJ whole genome shotgun (WGS) entry which is preliminary data.</text>
</comment>
<reference evidence="2" key="1">
    <citation type="submission" date="2021-02" db="EMBL/GenBank/DDBJ databases">
        <authorList>
            <person name="Nowell W R."/>
        </authorList>
    </citation>
    <scope>NUCLEOTIDE SEQUENCE</scope>
</reference>
<evidence type="ECO:0000313" key="2">
    <source>
        <dbReference type="EMBL" id="CAF4405622.1"/>
    </source>
</evidence>
<dbReference type="EMBL" id="CAJOBA010073644">
    <property type="protein sequence ID" value="CAF4405622.1"/>
    <property type="molecule type" value="Genomic_DNA"/>
</dbReference>
<proteinExistence type="predicted"/>
<feature type="non-terminal residue" evidence="2">
    <location>
        <position position="1"/>
    </location>
</feature>
<accession>A0A8S2VY48</accession>
<organism evidence="2 3">
    <name type="scientific">Didymodactylos carnosus</name>
    <dbReference type="NCBI Taxonomy" id="1234261"/>
    <lineage>
        <taxon>Eukaryota</taxon>
        <taxon>Metazoa</taxon>
        <taxon>Spiralia</taxon>
        <taxon>Gnathifera</taxon>
        <taxon>Rotifera</taxon>
        <taxon>Eurotatoria</taxon>
        <taxon>Bdelloidea</taxon>
        <taxon>Philodinida</taxon>
        <taxon>Philodinidae</taxon>
        <taxon>Didymodactylos</taxon>
    </lineage>
</organism>
<dbReference type="Proteomes" id="UP000682733">
    <property type="component" value="Unassembled WGS sequence"/>
</dbReference>
<dbReference type="AlphaFoldDB" id="A0A8S2VY48"/>
<protein>
    <submittedName>
        <fullName evidence="2">Uncharacterized protein</fullName>
    </submittedName>
</protein>
<name>A0A8S2VY48_9BILA</name>
<sequence length="345" mass="39245">AVKGTQNEVLKKAKTTLNNVVELVLTDCKRETQKSFDTENPVWLSPDKWAEYIKQKRSESITAASTLNSVATTVRLGATALAMASVISENLSLFFSSFAVACVAAKVSVEASEKVKTIENNDDEICFHNIDAANEFIEAVKVMVYELCKSMVVTVGTKVNKEAKNVNDNLCDFLRKCTSGIFTRANKRLNARFEIQTAAFKQFDMNVEESKQEFVVPKSKYRSWTSLWLLELESDEIIPNANQSVSRKKLKAQCEELIKRNIHNIETQIKQNFSTDLTKTFEDHFEKLEAYFQMYQSSINASLHDKTLNKEEMIVFKEKLENLLVELENGQNDLRQTFLPNDVTC</sequence>
<evidence type="ECO:0000313" key="1">
    <source>
        <dbReference type="EMBL" id="CAF1598261.1"/>
    </source>
</evidence>
<dbReference type="EMBL" id="CAJNOK010049951">
    <property type="protein sequence ID" value="CAF1598261.1"/>
    <property type="molecule type" value="Genomic_DNA"/>
</dbReference>
<gene>
    <name evidence="1" type="ORF">OVA965_LOCUS41942</name>
    <name evidence="2" type="ORF">TMI583_LOCUS43719</name>
</gene>
<evidence type="ECO:0000313" key="3">
    <source>
        <dbReference type="Proteomes" id="UP000682733"/>
    </source>
</evidence>